<protein>
    <recommendedName>
        <fullName evidence="3">Lipoprotein</fullName>
    </recommendedName>
</protein>
<evidence type="ECO:0000313" key="2">
    <source>
        <dbReference type="Proteomes" id="UP000037643"/>
    </source>
</evidence>
<dbReference type="RefSeq" id="WP_053044004.1">
    <property type="nucleotide sequence ID" value="NZ_CP011805.1"/>
</dbReference>
<dbReference type="PATRIC" id="fig|543877.4.peg.1534"/>
<accession>A0A0G3XB53</accession>
<organism evidence="1 2">
    <name type="scientific">Pelagerythrobacter marensis</name>
    <dbReference type="NCBI Taxonomy" id="543877"/>
    <lineage>
        <taxon>Bacteria</taxon>
        <taxon>Pseudomonadati</taxon>
        <taxon>Pseudomonadota</taxon>
        <taxon>Alphaproteobacteria</taxon>
        <taxon>Sphingomonadales</taxon>
        <taxon>Erythrobacteraceae</taxon>
        <taxon>Pelagerythrobacter</taxon>
    </lineage>
</organism>
<evidence type="ECO:0000313" key="1">
    <source>
        <dbReference type="EMBL" id="AKM07578.1"/>
    </source>
</evidence>
<dbReference type="STRING" id="543877.AM2010_1508"/>
<keyword evidence="2" id="KW-1185">Reference proteome</keyword>
<sequence length="193" mass="20038" precursor="true">MIRPLALLAVPALAACGGAGQGERVEQQAPAHISAAPVAGCGAGAEPIFHCTVADGRELSVCAVAGRGGVLEARYSFGRGTAKLVLPTPSGPPPRFATVLYSGGGEAQIAFDDGDWRHVVFSRMVRTNFAPGEPNYPAIRDGLVVLRGGRFAQMHMCEGGATDLPIQYDAAGRAMTREDELFTEETARADAGG</sequence>
<dbReference type="Proteomes" id="UP000037643">
    <property type="component" value="Chromosome"/>
</dbReference>
<dbReference type="AlphaFoldDB" id="A0A0G3XB53"/>
<name>A0A0G3XB53_9SPHN</name>
<dbReference type="KEGG" id="amx:AM2010_1508"/>
<dbReference type="EMBL" id="CP011805">
    <property type="protein sequence ID" value="AKM07578.1"/>
    <property type="molecule type" value="Genomic_DNA"/>
</dbReference>
<gene>
    <name evidence="1" type="ORF">AM2010_1508</name>
</gene>
<dbReference type="PROSITE" id="PS51257">
    <property type="entry name" value="PROKAR_LIPOPROTEIN"/>
    <property type="match status" value="1"/>
</dbReference>
<proteinExistence type="predicted"/>
<reference evidence="1 2" key="1">
    <citation type="submission" date="2015-06" db="EMBL/GenBank/DDBJ databases">
        <authorList>
            <person name="Kim K.M."/>
        </authorList>
    </citation>
    <scope>NUCLEOTIDE SEQUENCE [LARGE SCALE GENOMIC DNA]</scope>
    <source>
        <strain evidence="1 2">KCTC 22370</strain>
    </source>
</reference>
<evidence type="ECO:0008006" key="3">
    <source>
        <dbReference type="Google" id="ProtNLM"/>
    </source>
</evidence>
<dbReference type="OrthoDB" id="8160532at2"/>